<proteinExistence type="predicted"/>
<comment type="subcellular location">
    <subcellularLocation>
        <location evidence="1">Endomembrane system</location>
        <topology evidence="1">Multi-pass membrane protein</topology>
    </subcellularLocation>
</comment>
<evidence type="ECO:0000313" key="6">
    <source>
        <dbReference type="EMBL" id="AXC50398.1"/>
    </source>
</evidence>
<keyword evidence="7" id="KW-1185">Reference proteome</keyword>
<evidence type="ECO:0000256" key="2">
    <source>
        <dbReference type="ARBA" id="ARBA00022692"/>
    </source>
</evidence>
<keyword evidence="3 5" id="KW-1133">Transmembrane helix</keyword>
<dbReference type="InterPro" id="IPR007318">
    <property type="entry name" value="Phopholipid_MeTrfase"/>
</dbReference>
<keyword evidence="2 5" id="KW-0812">Transmembrane</keyword>
<feature type="transmembrane region" description="Helical" evidence="5">
    <location>
        <begin position="32"/>
        <end position="57"/>
    </location>
</feature>
<feature type="transmembrane region" description="Helical" evidence="5">
    <location>
        <begin position="7"/>
        <end position="26"/>
    </location>
</feature>
<keyword evidence="4 5" id="KW-0472">Membrane</keyword>
<evidence type="ECO:0000256" key="3">
    <source>
        <dbReference type="ARBA" id="ARBA00022989"/>
    </source>
</evidence>
<evidence type="ECO:0000256" key="5">
    <source>
        <dbReference type="SAM" id="Phobius"/>
    </source>
</evidence>
<evidence type="ECO:0000256" key="4">
    <source>
        <dbReference type="ARBA" id="ARBA00023136"/>
    </source>
</evidence>
<evidence type="ECO:0000256" key="1">
    <source>
        <dbReference type="ARBA" id="ARBA00004127"/>
    </source>
</evidence>
<dbReference type="PANTHER" id="PTHR12714">
    <property type="entry name" value="PROTEIN-S ISOPRENYLCYSTEINE O-METHYLTRANSFERASE"/>
    <property type="match status" value="1"/>
</dbReference>
<accession>A0A344PLZ3</accession>
<gene>
    <name evidence="6" type="ORF">DRW48_12525</name>
</gene>
<dbReference type="Pfam" id="PF04191">
    <property type="entry name" value="PEMT"/>
    <property type="match status" value="1"/>
</dbReference>
<keyword evidence="6" id="KW-0489">Methyltransferase</keyword>
<reference evidence="7" key="1">
    <citation type="submission" date="2018-07" db="EMBL/GenBank/DDBJ databases">
        <title>Genome sequencing of Paracoccus sp. SC2-6.</title>
        <authorList>
            <person name="Heo J."/>
            <person name="Kim S.-J."/>
            <person name="Kwon S.-W."/>
        </authorList>
    </citation>
    <scope>NUCLEOTIDE SEQUENCE [LARGE SCALE GENOMIC DNA]</scope>
    <source>
        <strain evidence="7">SC2-6</strain>
    </source>
</reference>
<dbReference type="KEGG" id="pars:DRW48_12525"/>
<dbReference type="Gene3D" id="1.20.120.1630">
    <property type="match status" value="1"/>
</dbReference>
<dbReference type="RefSeq" id="WP_114076715.1">
    <property type="nucleotide sequence ID" value="NZ_CP030918.1"/>
</dbReference>
<dbReference type="OrthoDB" id="9811969at2"/>
<feature type="transmembrane region" description="Helical" evidence="5">
    <location>
        <begin position="90"/>
        <end position="116"/>
    </location>
</feature>
<keyword evidence="6" id="KW-0808">Transferase</keyword>
<name>A0A344PLZ3_9RHOB</name>
<sequence>MRQLAALPPFWVALALIAGWLVGGLWPVPGAGWMHAIGLLIAGVGALLIVAAALVMIRARTTVMPGRVPDAIVTDGVFRLSRNPIYLGDLLLAGGLLLLLGRPLGLIVLPALAALIQQRFILAEEAGLRCHFGPAFQAYASRVRRWI</sequence>
<protein>
    <submittedName>
        <fullName evidence="6">Isoprenylcysteine carboxylmethyltransferase family protein</fullName>
    </submittedName>
</protein>
<organism evidence="6 7">
    <name type="scientific">Paracoccus suum</name>
    <dbReference type="NCBI Taxonomy" id="2259340"/>
    <lineage>
        <taxon>Bacteria</taxon>
        <taxon>Pseudomonadati</taxon>
        <taxon>Pseudomonadota</taxon>
        <taxon>Alphaproteobacteria</taxon>
        <taxon>Rhodobacterales</taxon>
        <taxon>Paracoccaceae</taxon>
        <taxon>Paracoccus</taxon>
    </lineage>
</organism>
<dbReference type="EMBL" id="CP030918">
    <property type="protein sequence ID" value="AXC50398.1"/>
    <property type="molecule type" value="Genomic_DNA"/>
</dbReference>
<dbReference type="GO" id="GO:0008168">
    <property type="term" value="F:methyltransferase activity"/>
    <property type="evidence" value="ECO:0007669"/>
    <property type="project" value="UniProtKB-KW"/>
</dbReference>
<dbReference type="Proteomes" id="UP000252023">
    <property type="component" value="Chromosome"/>
</dbReference>
<dbReference type="PANTHER" id="PTHR12714:SF24">
    <property type="entry name" value="SLR1182 PROTEIN"/>
    <property type="match status" value="1"/>
</dbReference>
<evidence type="ECO:0000313" key="7">
    <source>
        <dbReference type="Proteomes" id="UP000252023"/>
    </source>
</evidence>
<dbReference type="GO" id="GO:0032259">
    <property type="term" value="P:methylation"/>
    <property type="evidence" value="ECO:0007669"/>
    <property type="project" value="UniProtKB-KW"/>
</dbReference>
<dbReference type="AlphaFoldDB" id="A0A344PLZ3"/>
<dbReference type="GO" id="GO:0012505">
    <property type="term" value="C:endomembrane system"/>
    <property type="evidence" value="ECO:0007669"/>
    <property type="project" value="UniProtKB-SubCell"/>
</dbReference>